<evidence type="ECO:0000256" key="1">
    <source>
        <dbReference type="ARBA" id="ARBA00023015"/>
    </source>
</evidence>
<dbReference type="InterPro" id="IPR046348">
    <property type="entry name" value="SIS_dom_sf"/>
</dbReference>
<dbReference type="EMBL" id="JBAKFJ010000001">
    <property type="protein sequence ID" value="MEX0386351.1"/>
    <property type="molecule type" value="Genomic_DNA"/>
</dbReference>
<dbReference type="CDD" id="cd05013">
    <property type="entry name" value="SIS_RpiR"/>
    <property type="match status" value="1"/>
</dbReference>
<organism evidence="6 7">
    <name type="scientific">Spiribacter onubensis</name>
    <dbReference type="NCBI Taxonomy" id="3122420"/>
    <lineage>
        <taxon>Bacteria</taxon>
        <taxon>Pseudomonadati</taxon>
        <taxon>Pseudomonadota</taxon>
        <taxon>Gammaproteobacteria</taxon>
        <taxon>Chromatiales</taxon>
        <taxon>Ectothiorhodospiraceae</taxon>
        <taxon>Spiribacter</taxon>
    </lineage>
</organism>
<dbReference type="InterPro" id="IPR047640">
    <property type="entry name" value="RpiR-like"/>
</dbReference>
<keyword evidence="2" id="KW-0238">DNA-binding</keyword>
<dbReference type="RefSeq" id="WP_367966825.1">
    <property type="nucleotide sequence ID" value="NZ_JBAKFI010000001.1"/>
</dbReference>
<proteinExistence type="predicted"/>
<sequence>MSEPGHQAPTTTGHRTPLLEQVRALMPELSPSERKVALHILARPHAVMDQAIGVIAASAAVSEPTVVRFCKRLGYRGVQGFKMALTRSLATGLPPAPMGVGSDEPLEELAAKVMDRQIATLIHTRNQLPHDRLETAIDLLAGASRIELFGHGASGLVAQDAQHKFFRLGMPVAAYTDPHNHAIAATVTPADAVIIAISHTGRSGDLLQSLRVARDRGVPVIGITAPGTPLAHLASVSLNAEVDEDTDIYTPMLSRLAHLALLDVLAVGVALRGGSMTQARLARIKQTLNQRREIPPSE</sequence>
<evidence type="ECO:0000259" key="5">
    <source>
        <dbReference type="PROSITE" id="PS51464"/>
    </source>
</evidence>
<keyword evidence="7" id="KW-1185">Reference proteome</keyword>
<dbReference type="PROSITE" id="PS51071">
    <property type="entry name" value="HTH_RPIR"/>
    <property type="match status" value="1"/>
</dbReference>
<accession>A0ABV3S885</accession>
<dbReference type="InterPro" id="IPR009057">
    <property type="entry name" value="Homeodomain-like_sf"/>
</dbReference>
<name>A0ABV3S885_9GAMM</name>
<dbReference type="SUPFAM" id="SSF46689">
    <property type="entry name" value="Homeodomain-like"/>
    <property type="match status" value="1"/>
</dbReference>
<dbReference type="InterPro" id="IPR035472">
    <property type="entry name" value="RpiR-like_SIS"/>
</dbReference>
<dbReference type="Proteomes" id="UP001556653">
    <property type="component" value="Unassembled WGS sequence"/>
</dbReference>
<evidence type="ECO:0000313" key="7">
    <source>
        <dbReference type="Proteomes" id="UP001556653"/>
    </source>
</evidence>
<keyword evidence="3" id="KW-0804">Transcription</keyword>
<dbReference type="SUPFAM" id="SSF53697">
    <property type="entry name" value="SIS domain"/>
    <property type="match status" value="1"/>
</dbReference>
<dbReference type="Gene3D" id="1.10.10.10">
    <property type="entry name" value="Winged helix-like DNA-binding domain superfamily/Winged helix DNA-binding domain"/>
    <property type="match status" value="1"/>
</dbReference>
<dbReference type="PANTHER" id="PTHR30514">
    <property type="entry name" value="GLUCOKINASE"/>
    <property type="match status" value="1"/>
</dbReference>
<dbReference type="Pfam" id="PF01418">
    <property type="entry name" value="HTH_6"/>
    <property type="match status" value="1"/>
</dbReference>
<evidence type="ECO:0000259" key="4">
    <source>
        <dbReference type="PROSITE" id="PS51071"/>
    </source>
</evidence>
<keyword evidence="1" id="KW-0805">Transcription regulation</keyword>
<evidence type="ECO:0000256" key="3">
    <source>
        <dbReference type="ARBA" id="ARBA00023163"/>
    </source>
</evidence>
<comment type="caution">
    <text evidence="6">The sequence shown here is derived from an EMBL/GenBank/DDBJ whole genome shotgun (WGS) entry which is preliminary data.</text>
</comment>
<protein>
    <submittedName>
        <fullName evidence="6">SIS domain-containing protein</fullName>
    </submittedName>
</protein>
<dbReference type="Gene3D" id="3.40.50.10490">
    <property type="entry name" value="Glucose-6-phosphate isomerase like protein, domain 1"/>
    <property type="match status" value="1"/>
</dbReference>
<dbReference type="InterPro" id="IPR000281">
    <property type="entry name" value="HTH_RpiR"/>
</dbReference>
<dbReference type="PROSITE" id="PS51464">
    <property type="entry name" value="SIS"/>
    <property type="match status" value="1"/>
</dbReference>
<dbReference type="InterPro" id="IPR001347">
    <property type="entry name" value="SIS_dom"/>
</dbReference>
<feature type="domain" description="SIS" evidence="5">
    <location>
        <begin position="136"/>
        <end position="275"/>
    </location>
</feature>
<evidence type="ECO:0000256" key="2">
    <source>
        <dbReference type="ARBA" id="ARBA00023125"/>
    </source>
</evidence>
<dbReference type="PANTHER" id="PTHR30514:SF1">
    <property type="entry name" value="HTH-TYPE TRANSCRIPTIONAL REGULATOR HEXR-RELATED"/>
    <property type="match status" value="1"/>
</dbReference>
<dbReference type="Pfam" id="PF01380">
    <property type="entry name" value="SIS"/>
    <property type="match status" value="1"/>
</dbReference>
<feature type="domain" description="HTH rpiR-type" evidence="4">
    <location>
        <begin position="16"/>
        <end position="92"/>
    </location>
</feature>
<reference evidence="6 7" key="1">
    <citation type="submission" date="2024-02" db="EMBL/GenBank/DDBJ databases">
        <title>New especies of Spiribacter isolated from saline water.</title>
        <authorList>
            <person name="Leon M.J."/>
            <person name="De La Haba R."/>
            <person name="Sanchez-Porro C."/>
            <person name="Ventosa A."/>
        </authorList>
    </citation>
    <scope>NUCLEOTIDE SEQUENCE [LARGE SCALE GENOMIC DNA]</scope>
    <source>
        <strain evidence="7">ag22IC4-227</strain>
    </source>
</reference>
<gene>
    <name evidence="6" type="ORF">V6X64_04975</name>
</gene>
<evidence type="ECO:0000313" key="6">
    <source>
        <dbReference type="EMBL" id="MEX0386351.1"/>
    </source>
</evidence>
<dbReference type="InterPro" id="IPR036388">
    <property type="entry name" value="WH-like_DNA-bd_sf"/>
</dbReference>